<protein>
    <submittedName>
        <fullName evidence="6">Molecular chaperone Hsp33</fullName>
    </submittedName>
</protein>
<dbReference type="PANTHER" id="PTHR30111">
    <property type="entry name" value="33 KDA CHAPERONIN"/>
    <property type="match status" value="1"/>
</dbReference>
<keyword evidence="7" id="KW-1185">Reference proteome</keyword>
<dbReference type="SUPFAM" id="SSF64397">
    <property type="entry name" value="Hsp33 domain"/>
    <property type="match status" value="1"/>
</dbReference>
<dbReference type="NCBIfam" id="NF002386">
    <property type="entry name" value="PRK01402.1"/>
    <property type="match status" value="1"/>
</dbReference>
<evidence type="ECO:0000256" key="4">
    <source>
        <dbReference type="ARBA" id="ARBA00023186"/>
    </source>
</evidence>
<accession>A0A4R3MIN2</accession>
<evidence type="ECO:0000256" key="2">
    <source>
        <dbReference type="ARBA" id="ARBA00022833"/>
    </source>
</evidence>
<dbReference type="InterPro" id="IPR016154">
    <property type="entry name" value="Heat_shock_Hsp33_C"/>
</dbReference>
<keyword evidence="1" id="KW-0963">Cytoplasm</keyword>
<dbReference type="InterPro" id="IPR016153">
    <property type="entry name" value="Heat_shock_Hsp33_N"/>
</dbReference>
<evidence type="ECO:0000256" key="5">
    <source>
        <dbReference type="ARBA" id="ARBA00023284"/>
    </source>
</evidence>
<keyword evidence="3" id="KW-1015">Disulfide bond</keyword>
<proteinExistence type="predicted"/>
<evidence type="ECO:0000313" key="7">
    <source>
        <dbReference type="Proteomes" id="UP000295678"/>
    </source>
</evidence>
<dbReference type="Gene3D" id="1.10.287.480">
    <property type="entry name" value="helix hairpin bin"/>
    <property type="match status" value="1"/>
</dbReference>
<evidence type="ECO:0000256" key="1">
    <source>
        <dbReference type="ARBA" id="ARBA00022490"/>
    </source>
</evidence>
<keyword evidence="2" id="KW-0862">Zinc</keyword>
<reference evidence="6 7" key="1">
    <citation type="submission" date="2019-03" db="EMBL/GenBank/DDBJ databases">
        <title>Genomic Encyclopedia of Type Strains, Phase IV (KMG-IV): sequencing the most valuable type-strain genomes for metagenomic binning, comparative biology and taxonomic classification.</title>
        <authorList>
            <person name="Goeker M."/>
        </authorList>
    </citation>
    <scope>NUCLEOTIDE SEQUENCE [LARGE SCALE GENOMIC DNA]</scope>
    <source>
        <strain evidence="6 7">DSM 19345</strain>
    </source>
</reference>
<name>A0A4R3MIN2_9HYPH</name>
<sequence length="329" mass="35471">MASRPPAAAVLDAAADDFVLPFAVDGLDVRGRLVRLGPAIDTILARHGYPDSVCALIAEAAALTILLGSTLKTMGRFILQTQSDGPVRLMVVDLELPDRVRACASFDARRVEALERAGEAQAGNLLGAGSLAMTIDPGPPASRYQGIVPLTGGSLEDAAHLYFRQSEQIPTSVRLAAARAFRSSPDRDRGLHWRCGGIIVQHLPASGPARMADLPPGDAPEGAALDPQLEPDEWSEARLIAETVEDHELIDPSITAGQLLYRLYHERGVRVFDPQAIVERCRCSREGITAMLSTFPDADREHMVRDGMIEVTCEFCSTRYRIDPASLAG</sequence>
<dbReference type="InterPro" id="IPR023212">
    <property type="entry name" value="Hsp33_helix_hairpin_bin_dom_sf"/>
</dbReference>
<dbReference type="Gene3D" id="3.90.1280.10">
    <property type="entry name" value="HSP33 redox switch-like"/>
    <property type="match status" value="1"/>
</dbReference>
<dbReference type="PIRSF" id="PIRSF005261">
    <property type="entry name" value="Heat_shock_Hsp33"/>
    <property type="match status" value="1"/>
</dbReference>
<evidence type="ECO:0000313" key="6">
    <source>
        <dbReference type="EMBL" id="TCT13204.1"/>
    </source>
</evidence>
<evidence type="ECO:0000256" key="3">
    <source>
        <dbReference type="ARBA" id="ARBA00023157"/>
    </source>
</evidence>
<organism evidence="6 7">
    <name type="scientific">Tepidamorphus gemmatus</name>
    <dbReference type="NCBI Taxonomy" id="747076"/>
    <lineage>
        <taxon>Bacteria</taxon>
        <taxon>Pseudomonadati</taxon>
        <taxon>Pseudomonadota</taxon>
        <taxon>Alphaproteobacteria</taxon>
        <taxon>Hyphomicrobiales</taxon>
        <taxon>Tepidamorphaceae</taxon>
        <taxon>Tepidamorphus</taxon>
    </lineage>
</organism>
<dbReference type="GO" id="GO:0051082">
    <property type="term" value="F:unfolded protein binding"/>
    <property type="evidence" value="ECO:0007669"/>
    <property type="project" value="InterPro"/>
</dbReference>
<gene>
    <name evidence="6" type="ORF">EDC22_10164</name>
</gene>
<dbReference type="Pfam" id="PF01430">
    <property type="entry name" value="HSP33"/>
    <property type="match status" value="1"/>
</dbReference>
<comment type="caution">
    <text evidence="6">The sequence shown here is derived from an EMBL/GenBank/DDBJ whole genome shotgun (WGS) entry which is preliminary data.</text>
</comment>
<dbReference type="GO" id="GO:0005737">
    <property type="term" value="C:cytoplasm"/>
    <property type="evidence" value="ECO:0007669"/>
    <property type="project" value="InterPro"/>
</dbReference>
<dbReference type="GO" id="GO:0044183">
    <property type="term" value="F:protein folding chaperone"/>
    <property type="evidence" value="ECO:0007669"/>
    <property type="project" value="TreeGrafter"/>
</dbReference>
<dbReference type="EMBL" id="SMAK01000001">
    <property type="protein sequence ID" value="TCT13204.1"/>
    <property type="molecule type" value="Genomic_DNA"/>
</dbReference>
<dbReference type="CDD" id="cd00498">
    <property type="entry name" value="Hsp33"/>
    <property type="match status" value="1"/>
</dbReference>
<dbReference type="InterPro" id="IPR000397">
    <property type="entry name" value="Heat_shock_Hsp33"/>
</dbReference>
<keyword evidence="5" id="KW-0676">Redox-active center</keyword>
<dbReference type="PANTHER" id="PTHR30111:SF1">
    <property type="entry name" value="33 KDA CHAPERONIN"/>
    <property type="match status" value="1"/>
</dbReference>
<dbReference type="SUPFAM" id="SSF118352">
    <property type="entry name" value="HSP33 redox switch-like"/>
    <property type="match status" value="1"/>
</dbReference>
<keyword evidence="4" id="KW-0143">Chaperone</keyword>
<dbReference type="GO" id="GO:0042026">
    <property type="term" value="P:protein refolding"/>
    <property type="evidence" value="ECO:0007669"/>
    <property type="project" value="TreeGrafter"/>
</dbReference>
<dbReference type="AlphaFoldDB" id="A0A4R3MIN2"/>
<dbReference type="Proteomes" id="UP000295678">
    <property type="component" value="Unassembled WGS sequence"/>
</dbReference>
<dbReference type="Gene3D" id="3.55.30.10">
    <property type="entry name" value="Hsp33 domain"/>
    <property type="match status" value="1"/>
</dbReference>
<dbReference type="OrthoDB" id="9793753at2"/>